<feature type="transmembrane region" description="Helical" evidence="7">
    <location>
        <begin position="42"/>
        <end position="68"/>
    </location>
</feature>
<dbReference type="InterPro" id="IPR001082">
    <property type="entry name" value="Pilin"/>
</dbReference>
<dbReference type="InterPro" id="IPR045584">
    <property type="entry name" value="Pilin-like"/>
</dbReference>
<evidence type="ECO:0000256" key="4">
    <source>
        <dbReference type="ARBA" id="ARBA00022692"/>
    </source>
</evidence>
<evidence type="ECO:0000256" key="5">
    <source>
        <dbReference type="ARBA" id="ARBA00022989"/>
    </source>
</evidence>
<evidence type="ECO:0000256" key="2">
    <source>
        <dbReference type="ARBA" id="ARBA00005233"/>
    </source>
</evidence>
<dbReference type="InterPro" id="IPR051791">
    <property type="entry name" value="Pra-immunoreactive"/>
</dbReference>
<evidence type="ECO:0000256" key="6">
    <source>
        <dbReference type="ARBA" id="ARBA00023136"/>
    </source>
</evidence>
<keyword evidence="10" id="KW-1185">Reference proteome</keyword>
<accession>A0A7W8D3W9</accession>
<reference evidence="9 10" key="1">
    <citation type="submission" date="2020-08" db="EMBL/GenBank/DDBJ databases">
        <title>Genomic Encyclopedia of Type Strains, Phase IV (KMG-IV): sequencing the most valuable type-strain genomes for metagenomic binning, comparative biology and taxonomic classification.</title>
        <authorList>
            <person name="Goeker M."/>
        </authorList>
    </citation>
    <scope>NUCLEOTIDE SEQUENCE [LARGE SCALE GENOMIC DNA]</scope>
    <source>
        <strain evidence="9 10">DSM 24163</strain>
    </source>
</reference>
<keyword evidence="5 7" id="KW-1133">Transmembrane helix</keyword>
<feature type="domain" description="RDD" evidence="8">
    <location>
        <begin position="28"/>
        <end position="169"/>
    </location>
</feature>
<comment type="similarity">
    <text evidence="2">Belongs to the N-Me-Phe pilin family.</text>
</comment>
<dbReference type="PANTHER" id="PTHR36115:SF6">
    <property type="entry name" value="PROLINE-RICH ANTIGEN HOMOLOG"/>
    <property type="match status" value="1"/>
</dbReference>
<feature type="transmembrane region" description="Helical" evidence="7">
    <location>
        <begin position="193"/>
        <end position="220"/>
    </location>
</feature>
<comment type="subcellular location">
    <subcellularLocation>
        <location evidence="1">Cell membrane</location>
        <topology evidence="1">Multi-pass membrane protein</topology>
    </subcellularLocation>
</comment>
<dbReference type="GO" id="GO:0005886">
    <property type="term" value="C:plasma membrane"/>
    <property type="evidence" value="ECO:0007669"/>
    <property type="project" value="UniProtKB-SubCell"/>
</dbReference>
<keyword evidence="6 7" id="KW-0472">Membrane</keyword>
<feature type="transmembrane region" description="Helical" evidence="7">
    <location>
        <begin position="80"/>
        <end position="101"/>
    </location>
</feature>
<evidence type="ECO:0000259" key="8">
    <source>
        <dbReference type="Pfam" id="PF06271"/>
    </source>
</evidence>
<dbReference type="RefSeq" id="WP_183960042.1">
    <property type="nucleotide sequence ID" value="NZ_JACHHP010000002.1"/>
</dbReference>
<name>A0A7W8D3W9_9GAMM</name>
<dbReference type="InterPro" id="IPR010432">
    <property type="entry name" value="RDD"/>
</dbReference>
<comment type="caution">
    <text evidence="9">The sequence shown here is derived from an EMBL/GenBank/DDBJ whole genome shotgun (WGS) entry which is preliminary data.</text>
</comment>
<dbReference type="Proteomes" id="UP000521199">
    <property type="component" value="Unassembled WGS sequence"/>
</dbReference>
<keyword evidence="3" id="KW-1003">Cell membrane</keyword>
<gene>
    <name evidence="9" type="ORF">HNQ52_001019</name>
</gene>
<dbReference type="Pfam" id="PF06271">
    <property type="entry name" value="RDD"/>
    <property type="match status" value="1"/>
</dbReference>
<evidence type="ECO:0000256" key="7">
    <source>
        <dbReference type="SAM" id="Phobius"/>
    </source>
</evidence>
<dbReference type="SUPFAM" id="SSF54523">
    <property type="entry name" value="Pili subunits"/>
    <property type="match status" value="1"/>
</dbReference>
<dbReference type="GO" id="GO:0009289">
    <property type="term" value="C:pilus"/>
    <property type="evidence" value="ECO:0007669"/>
    <property type="project" value="InterPro"/>
</dbReference>
<dbReference type="Gene3D" id="3.30.700.10">
    <property type="entry name" value="Glycoprotein, Type 4 Pilin"/>
    <property type="match status" value="1"/>
</dbReference>
<feature type="transmembrane region" description="Helical" evidence="7">
    <location>
        <begin position="137"/>
        <end position="156"/>
    </location>
</feature>
<protein>
    <submittedName>
        <fullName evidence="9">Putative RDD family membrane protein YckC</fullName>
    </submittedName>
</protein>
<dbReference type="AlphaFoldDB" id="A0A7W8D3W9"/>
<sequence>MSSMDPYQPPAPPSPPAIASAEAAVVQAGFLRRWAALFLDSLILACAFYAVFFVLILVFGVAGGFDALRGIDTEEPPPWIVAAYLGMYLIYFVIAGLYYALMESSAAQASVGKMALGIKVVDRDGRRLSFPHALGRWFAAALSYLTLYIGFLMAAFTQRKQALHDIVAGTYVVDKWAYTDTPERQQRGLSGCLIAFLVVVVLCGGLAVLGIVAAIALPAYTDYTARARVATAVVAATPLKQRVVQALEATGTCPDNRSEGFAAPADYAGTAVARIVVDRIDEYEDGGCGIVVWLQPIGGSNEENNLTFEYLAEQQTWVCTSSLSERQLPAECR</sequence>
<dbReference type="EMBL" id="JACHHP010000002">
    <property type="protein sequence ID" value="MBB5207490.1"/>
    <property type="molecule type" value="Genomic_DNA"/>
</dbReference>
<evidence type="ECO:0000256" key="3">
    <source>
        <dbReference type="ARBA" id="ARBA00022475"/>
    </source>
</evidence>
<dbReference type="GO" id="GO:0007155">
    <property type="term" value="P:cell adhesion"/>
    <property type="evidence" value="ECO:0007669"/>
    <property type="project" value="InterPro"/>
</dbReference>
<keyword evidence="4 7" id="KW-0812">Transmembrane</keyword>
<evidence type="ECO:0000313" key="9">
    <source>
        <dbReference type="EMBL" id="MBB5207490.1"/>
    </source>
</evidence>
<evidence type="ECO:0000313" key="10">
    <source>
        <dbReference type="Proteomes" id="UP000521199"/>
    </source>
</evidence>
<dbReference type="PANTHER" id="PTHR36115">
    <property type="entry name" value="PROLINE-RICH ANTIGEN HOMOLOG-RELATED"/>
    <property type="match status" value="1"/>
</dbReference>
<proteinExistence type="inferred from homology"/>
<dbReference type="Pfam" id="PF00114">
    <property type="entry name" value="Pilin"/>
    <property type="match status" value="1"/>
</dbReference>
<organism evidence="9 10">
    <name type="scientific">Chiayiivirga flava</name>
    <dbReference type="NCBI Taxonomy" id="659595"/>
    <lineage>
        <taxon>Bacteria</taxon>
        <taxon>Pseudomonadati</taxon>
        <taxon>Pseudomonadota</taxon>
        <taxon>Gammaproteobacteria</taxon>
        <taxon>Lysobacterales</taxon>
        <taxon>Lysobacteraceae</taxon>
        <taxon>Chiayiivirga</taxon>
    </lineage>
</organism>
<evidence type="ECO:0000256" key="1">
    <source>
        <dbReference type="ARBA" id="ARBA00004651"/>
    </source>
</evidence>